<comment type="caution">
    <text evidence="1">The sequence shown here is derived from an EMBL/GenBank/DDBJ whole genome shotgun (WGS) entry which is preliminary data.</text>
</comment>
<gene>
    <name evidence="1" type="ORF">CHF27_009695</name>
</gene>
<evidence type="ECO:0000313" key="1">
    <source>
        <dbReference type="EMBL" id="RDY23108.1"/>
    </source>
</evidence>
<dbReference type="AlphaFoldDB" id="A0A371IRJ8"/>
<dbReference type="RefSeq" id="WP_095406761.1">
    <property type="nucleotide sequence ID" value="NZ_NOJZ02000018.1"/>
</dbReference>
<name>A0A371IRJ8_9FIRM</name>
<sequence length="208" mass="24435">MKYDIHARIVWSFLKKDFKNELEVYYNNKTTKDILKKAKKNYKKIILRSPYIGGIKNPFTTNILTGAMVVSIYKAGDGMIKSQDVGNMLTNIFEKSSKIKIYIKIKSKNYFTHEWQIKRNQLSKKSRIRKYKSNFVSEFIYGPSVNEYGVNFYECGICKLFSQEKVTELIPYMCKLDFIISNYMGAYLQRTKTLANGDGVCNFWYLKK</sequence>
<dbReference type="Pfam" id="PF14196">
    <property type="entry name" value="ATC_hydrolase"/>
    <property type="match status" value="1"/>
</dbReference>
<proteinExistence type="predicted"/>
<evidence type="ECO:0000313" key="2">
    <source>
        <dbReference type="Proteomes" id="UP000243494"/>
    </source>
</evidence>
<accession>A0A371IRJ8</accession>
<dbReference type="InterPro" id="IPR026002">
    <property type="entry name" value="ATC_hydrolase-like"/>
</dbReference>
<evidence type="ECO:0008006" key="3">
    <source>
        <dbReference type="Google" id="ProtNLM"/>
    </source>
</evidence>
<protein>
    <recommendedName>
        <fullName evidence="3">L-2-amino-thiazoline-4-carboxylic acid hydrolase</fullName>
    </recommendedName>
</protein>
<reference evidence="1 2" key="1">
    <citation type="journal article" date="2017" name="Genome Announc.">
        <title>Draft Genome Sequence of Romboutsia maritimum sp. nov. Strain CCRI-22766(T), Isolated from Coastal Estuarine Mud.</title>
        <authorList>
            <person name="Maheux A.F."/>
            <person name="Boudreau D.K."/>
            <person name="Berube E."/>
            <person name="Boissinot M."/>
            <person name="Raymond F."/>
            <person name="Brodeur S."/>
            <person name="Corbeil J."/>
            <person name="Brightwell G."/>
            <person name="Broda D."/>
            <person name="Omar R.F."/>
            <person name="Bergeron M.G."/>
        </authorList>
    </citation>
    <scope>NUCLEOTIDE SEQUENCE [LARGE SCALE GENOMIC DNA]</scope>
    <source>
        <strain evidence="1 2">CCRI-22766</strain>
    </source>
</reference>
<dbReference type="Proteomes" id="UP000243494">
    <property type="component" value="Unassembled WGS sequence"/>
</dbReference>
<organism evidence="1 2">
    <name type="scientific">Romboutsia maritimum</name>
    <dbReference type="NCBI Taxonomy" id="2020948"/>
    <lineage>
        <taxon>Bacteria</taxon>
        <taxon>Bacillati</taxon>
        <taxon>Bacillota</taxon>
        <taxon>Clostridia</taxon>
        <taxon>Peptostreptococcales</taxon>
        <taxon>Peptostreptococcaceae</taxon>
        <taxon>Romboutsia</taxon>
    </lineage>
</organism>
<keyword evidence="2" id="KW-1185">Reference proteome</keyword>
<dbReference type="EMBL" id="NOJZ02000018">
    <property type="protein sequence ID" value="RDY23108.1"/>
    <property type="molecule type" value="Genomic_DNA"/>
</dbReference>
<dbReference type="OrthoDB" id="1495276at2"/>